<accession>A0A133K857</accession>
<dbReference type="PROSITE" id="PS50943">
    <property type="entry name" value="HTH_CROC1"/>
    <property type="match status" value="1"/>
</dbReference>
<dbReference type="Proteomes" id="UP000070383">
    <property type="component" value="Unassembled WGS sequence"/>
</dbReference>
<evidence type="ECO:0000259" key="1">
    <source>
        <dbReference type="PROSITE" id="PS50943"/>
    </source>
</evidence>
<dbReference type="InterPro" id="IPR010982">
    <property type="entry name" value="Lambda_DNA-bd_dom_sf"/>
</dbReference>
<evidence type="ECO:0000313" key="2">
    <source>
        <dbReference type="EMBL" id="KWZ75758.1"/>
    </source>
</evidence>
<keyword evidence="3" id="KW-1185">Reference proteome</keyword>
<comment type="caution">
    <text evidence="2">The sequence shown here is derived from an EMBL/GenBank/DDBJ whole genome shotgun (WGS) entry which is preliminary data.</text>
</comment>
<dbReference type="Gene3D" id="1.10.260.40">
    <property type="entry name" value="lambda repressor-like DNA-binding domains"/>
    <property type="match status" value="1"/>
</dbReference>
<protein>
    <submittedName>
        <fullName evidence="2">DNA-binding helix-turn-helix protein</fullName>
    </submittedName>
</protein>
<dbReference type="SMART" id="SM00530">
    <property type="entry name" value="HTH_XRE"/>
    <property type="match status" value="1"/>
</dbReference>
<keyword evidence="2" id="KW-0238">DNA-binding</keyword>
<dbReference type="AlphaFoldDB" id="A0A133K857"/>
<dbReference type="Pfam" id="PF01381">
    <property type="entry name" value="HTH_3"/>
    <property type="match status" value="1"/>
</dbReference>
<dbReference type="STRING" id="33036.HMPREF3200_01922"/>
<dbReference type="GO" id="GO:0003677">
    <property type="term" value="F:DNA binding"/>
    <property type="evidence" value="ECO:0007669"/>
    <property type="project" value="UniProtKB-KW"/>
</dbReference>
<evidence type="ECO:0000313" key="3">
    <source>
        <dbReference type="Proteomes" id="UP000070383"/>
    </source>
</evidence>
<name>A0A133K857_9FIRM</name>
<reference evidence="3" key="1">
    <citation type="submission" date="2016-01" db="EMBL/GenBank/DDBJ databases">
        <authorList>
            <person name="Mitreva M."/>
            <person name="Pepin K.H."/>
            <person name="Mihindukulasuriya K.A."/>
            <person name="Fulton R."/>
            <person name="Fronick C."/>
            <person name="O'Laughlin M."/>
            <person name="Miner T."/>
            <person name="Herter B."/>
            <person name="Rosa B.A."/>
            <person name="Cordes M."/>
            <person name="Tomlinson C."/>
            <person name="Wollam A."/>
            <person name="Palsikar V.B."/>
            <person name="Mardis E.R."/>
            <person name="Wilson R.K."/>
        </authorList>
    </citation>
    <scope>NUCLEOTIDE SEQUENCE [LARGE SCALE GENOMIC DNA]</scope>
    <source>
        <strain evidence="3">MJR8151</strain>
    </source>
</reference>
<gene>
    <name evidence="2" type="ORF">HMPREF3200_01922</name>
</gene>
<organism evidence="2 3">
    <name type="scientific">Anaerococcus tetradius</name>
    <dbReference type="NCBI Taxonomy" id="33036"/>
    <lineage>
        <taxon>Bacteria</taxon>
        <taxon>Bacillati</taxon>
        <taxon>Bacillota</taxon>
        <taxon>Tissierellia</taxon>
        <taxon>Tissierellales</taxon>
        <taxon>Peptoniphilaceae</taxon>
        <taxon>Anaerococcus</taxon>
    </lineage>
</organism>
<sequence>MIYDIILLNHRYIEAKMTDERKEFGKKLIEIREVKGLRQADVAEISDISQRTIGRLERGEIFNPSVDSLIELSKIYNIDILTLYKKYIYGSFYILEEIKNLLDINAMFLTEDIRIDLLEKIDLIKDSRELRARKYEIDLLDLFIRYLNFEVTSEDLSEIYEDLSSSKIKRKNFENLDLQGIDLRILLNIATTSQDFKGIDRVEIFNKCKNQDKDKIVKIATCNNLANWNIVNKNYVEAIKITNEGLVCSRENSSIDALLYLYFAKFIACYRAHKNYEEPLTVTKVLLENILNKDLQVLMNKKIENILV</sequence>
<dbReference type="OrthoDB" id="1150409at2"/>
<dbReference type="SUPFAM" id="SSF47413">
    <property type="entry name" value="lambda repressor-like DNA-binding domains"/>
    <property type="match status" value="1"/>
</dbReference>
<feature type="domain" description="HTH cro/C1-type" evidence="1">
    <location>
        <begin position="28"/>
        <end position="83"/>
    </location>
</feature>
<dbReference type="CDD" id="cd00093">
    <property type="entry name" value="HTH_XRE"/>
    <property type="match status" value="1"/>
</dbReference>
<proteinExistence type="predicted"/>
<dbReference type="InterPro" id="IPR001387">
    <property type="entry name" value="Cro/C1-type_HTH"/>
</dbReference>
<dbReference type="EMBL" id="LRPM01000105">
    <property type="protein sequence ID" value="KWZ75758.1"/>
    <property type="molecule type" value="Genomic_DNA"/>
</dbReference>
<dbReference type="PATRIC" id="fig|33036.3.peg.1900"/>